<dbReference type="EMBL" id="KL584830">
    <property type="protein sequence ID" value="KEQ63721.1"/>
    <property type="molecule type" value="Genomic_DNA"/>
</dbReference>
<evidence type="ECO:0000313" key="2">
    <source>
        <dbReference type="Proteomes" id="UP000030672"/>
    </source>
</evidence>
<dbReference type="Pfam" id="PF19535">
    <property type="entry name" value="DUF6060"/>
    <property type="match status" value="1"/>
</dbReference>
<dbReference type="RefSeq" id="XP_040880744.1">
    <property type="nucleotide sequence ID" value="XM_041019098.1"/>
</dbReference>
<gene>
    <name evidence="1" type="ORF">M437DRAFT_26163</name>
</gene>
<organism evidence="1 2">
    <name type="scientific">Aureobasidium melanogenum (strain CBS 110374)</name>
    <name type="common">Aureobasidium pullulans var. melanogenum</name>
    <dbReference type="NCBI Taxonomy" id="1043003"/>
    <lineage>
        <taxon>Eukaryota</taxon>
        <taxon>Fungi</taxon>
        <taxon>Dikarya</taxon>
        <taxon>Ascomycota</taxon>
        <taxon>Pezizomycotina</taxon>
        <taxon>Dothideomycetes</taxon>
        <taxon>Dothideomycetidae</taxon>
        <taxon>Dothideales</taxon>
        <taxon>Saccotheciaceae</taxon>
        <taxon>Aureobasidium</taxon>
    </lineage>
</organism>
<feature type="non-terminal residue" evidence="1">
    <location>
        <position position="224"/>
    </location>
</feature>
<dbReference type="AlphaFoldDB" id="A0A074WMR0"/>
<accession>A0A074WMR0</accession>
<sequence>SVLVLCQNTKAAATCSNFTIVGANNYTKPSPMTFAVSQGVVCNGTSDCPVLVGGDVTSQRYTNLTESTPDWVYQLISNVTGYSFDATLIGAVENTTYTMKQGSSGYVGFTPTWRCTQGILSDCNIKNLNGTAVEACTPFGWEQGMINGTLAVVATSPQTASALVCNPANTSLASDGNSTNFCNDPTNSSSGTPTPTDLHAGAGLSSSVSTILFSVALLAAIIGF</sequence>
<dbReference type="HOGENOM" id="CLU_093898_0_0_1"/>
<proteinExistence type="predicted"/>
<feature type="non-terminal residue" evidence="1">
    <location>
        <position position="1"/>
    </location>
</feature>
<dbReference type="Proteomes" id="UP000030672">
    <property type="component" value="Unassembled WGS sequence"/>
</dbReference>
<evidence type="ECO:0000313" key="1">
    <source>
        <dbReference type="EMBL" id="KEQ63721.1"/>
    </source>
</evidence>
<keyword evidence="2" id="KW-1185">Reference proteome</keyword>
<protein>
    <submittedName>
        <fullName evidence="1">Uncharacterized protein</fullName>
    </submittedName>
</protein>
<name>A0A074WMR0_AURM1</name>
<reference evidence="1 2" key="1">
    <citation type="journal article" date="2014" name="BMC Genomics">
        <title>Genome sequencing of four Aureobasidium pullulans varieties: biotechnological potential, stress tolerance, and description of new species.</title>
        <authorList>
            <person name="Gostin Ar C."/>
            <person name="Ohm R.A."/>
            <person name="Kogej T."/>
            <person name="Sonjak S."/>
            <person name="Turk M."/>
            <person name="Zajc J."/>
            <person name="Zalar P."/>
            <person name="Grube M."/>
            <person name="Sun H."/>
            <person name="Han J."/>
            <person name="Sharma A."/>
            <person name="Chiniquy J."/>
            <person name="Ngan C.Y."/>
            <person name="Lipzen A."/>
            <person name="Barry K."/>
            <person name="Grigoriev I.V."/>
            <person name="Gunde-Cimerman N."/>
        </authorList>
    </citation>
    <scope>NUCLEOTIDE SEQUENCE [LARGE SCALE GENOMIC DNA]</scope>
    <source>
        <strain evidence="1 2">CBS 110374</strain>
    </source>
</reference>
<dbReference type="GeneID" id="63912471"/>
<dbReference type="InterPro" id="IPR045702">
    <property type="entry name" value="DUF6060"/>
</dbReference>